<dbReference type="SUPFAM" id="SSF160515">
    <property type="entry name" value="YueI-like"/>
    <property type="match status" value="1"/>
</dbReference>
<dbReference type="OrthoDB" id="95278at2"/>
<comment type="caution">
    <text evidence="1">The sequence shown here is derived from an EMBL/GenBank/DDBJ whole genome shotgun (WGS) entry which is preliminary data.</text>
</comment>
<dbReference type="EMBL" id="LDYG01000002">
    <property type="protein sequence ID" value="KUP09245.1"/>
    <property type="molecule type" value="Genomic_DNA"/>
</dbReference>
<dbReference type="AlphaFoldDB" id="A0A147KCD7"/>
<protein>
    <recommendedName>
        <fullName evidence="3">DUF1694 domain-containing protein</fullName>
    </recommendedName>
</protein>
<keyword evidence="2" id="KW-1185">Reference proteome</keyword>
<name>A0A147KCD7_9BACI</name>
<evidence type="ECO:0000313" key="1">
    <source>
        <dbReference type="EMBL" id="KUP09245.1"/>
    </source>
</evidence>
<proteinExistence type="predicted"/>
<dbReference type="InterPro" id="IPR012543">
    <property type="entry name" value="DUF1694"/>
</dbReference>
<sequence>MKKTVDDYLQEGIYGAKETKPDERRYFLSTLRERVVIALKQHQVREKGIYKEVEESMKKHPRTHLYLNGNMNYTFLSDYVKKATQLSIPYTMVTNKEYNSELGLVLAYDYAINKESIYIEHKEMEPTPPKEHTPFLKKLFGKK</sequence>
<reference evidence="1 2" key="1">
    <citation type="journal article" date="2016" name="Front. Microbiol.">
        <title>Microevolution Analysis of Bacillus coahuilensis Unveils Differences in Phosphorus Acquisition Strategies and Their Regulation.</title>
        <authorList>
            <person name="Gomez-Lunar Z."/>
            <person name="Hernandez-Gonzalez I."/>
            <person name="Rodriguez-Torres M.D."/>
            <person name="Souza V."/>
            <person name="Olmedo-Alvarez G."/>
        </authorList>
    </citation>
    <scope>NUCLEOTIDE SEQUENCE [LARGE SCALE GENOMIC DNA]</scope>
    <source>
        <strain evidence="2">p1.1.43</strain>
    </source>
</reference>
<accession>A0A147KCD7</accession>
<gene>
    <name evidence="1" type="ORF">Q75_01030</name>
</gene>
<evidence type="ECO:0008006" key="3">
    <source>
        <dbReference type="Google" id="ProtNLM"/>
    </source>
</evidence>
<dbReference type="Pfam" id="PF07997">
    <property type="entry name" value="DUF1694"/>
    <property type="match status" value="1"/>
</dbReference>
<organism evidence="1 2">
    <name type="scientific">Bacillus coahuilensis p1.1.43</name>
    <dbReference type="NCBI Taxonomy" id="1150625"/>
    <lineage>
        <taxon>Bacteria</taxon>
        <taxon>Bacillati</taxon>
        <taxon>Bacillota</taxon>
        <taxon>Bacilli</taxon>
        <taxon>Bacillales</taxon>
        <taxon>Bacillaceae</taxon>
        <taxon>Bacillus</taxon>
    </lineage>
</organism>
<dbReference type="Gene3D" id="3.30.1330.30">
    <property type="match status" value="1"/>
</dbReference>
<dbReference type="PATRIC" id="fig|1150625.3.peg.212"/>
<dbReference type="InterPro" id="IPR029064">
    <property type="entry name" value="Ribosomal_eL30-like_sf"/>
</dbReference>
<dbReference type="PIRSF" id="PIRSF034303">
    <property type="entry name" value="DUF1694"/>
    <property type="match status" value="1"/>
</dbReference>
<evidence type="ECO:0000313" key="2">
    <source>
        <dbReference type="Proteomes" id="UP000074108"/>
    </source>
</evidence>
<dbReference type="Proteomes" id="UP000074108">
    <property type="component" value="Unassembled WGS sequence"/>
</dbReference>
<dbReference type="STRING" id="1150625.Q75_01030"/>
<dbReference type="RefSeq" id="WP_010170697.1">
    <property type="nucleotide sequence ID" value="NZ_LDYG01000002.1"/>
</dbReference>